<reference evidence="1 2" key="1">
    <citation type="submission" date="2023-01" db="EMBL/GenBank/DDBJ databases">
        <title>Analysis of 21 Apiospora genomes using comparative genomics revels a genus with tremendous synthesis potential of carbohydrate active enzymes and secondary metabolites.</title>
        <authorList>
            <person name="Sorensen T."/>
        </authorList>
    </citation>
    <scope>NUCLEOTIDE SEQUENCE [LARGE SCALE GENOMIC DNA]</scope>
    <source>
        <strain evidence="1 2">CBS 83171</strain>
    </source>
</reference>
<dbReference type="EMBL" id="JAQQWM010000003">
    <property type="protein sequence ID" value="KAK8071593.1"/>
    <property type="molecule type" value="Genomic_DNA"/>
</dbReference>
<evidence type="ECO:0000313" key="1">
    <source>
        <dbReference type="EMBL" id="KAK8071593.1"/>
    </source>
</evidence>
<protein>
    <submittedName>
        <fullName evidence="1">Uncharacterized protein</fullName>
    </submittedName>
</protein>
<sequence length="136" mass="15827">MLRITDVSKQHSTAARRRLTAAFWIRIYHDADKCIRVMTFGRPLTTWNSNKDISEQYPIRKPCPIATIFPIQIPNILDETRNPIWPRIMKVLPIAFSLLATLAAAGPVNPHLPRYHRDVGFYYTTWYTGETRRSTE</sequence>
<keyword evidence="2" id="KW-1185">Reference proteome</keyword>
<evidence type="ECO:0000313" key="2">
    <source>
        <dbReference type="Proteomes" id="UP001446871"/>
    </source>
</evidence>
<name>A0ABR1VK30_9PEZI</name>
<accession>A0ABR1VK30</accession>
<comment type="caution">
    <text evidence="1">The sequence shown here is derived from an EMBL/GenBank/DDBJ whole genome shotgun (WGS) entry which is preliminary data.</text>
</comment>
<organism evidence="1 2">
    <name type="scientific">Apiospora saccharicola</name>
    <dbReference type="NCBI Taxonomy" id="335842"/>
    <lineage>
        <taxon>Eukaryota</taxon>
        <taxon>Fungi</taxon>
        <taxon>Dikarya</taxon>
        <taxon>Ascomycota</taxon>
        <taxon>Pezizomycotina</taxon>
        <taxon>Sordariomycetes</taxon>
        <taxon>Xylariomycetidae</taxon>
        <taxon>Amphisphaeriales</taxon>
        <taxon>Apiosporaceae</taxon>
        <taxon>Apiospora</taxon>
    </lineage>
</organism>
<dbReference type="Proteomes" id="UP001446871">
    <property type="component" value="Unassembled WGS sequence"/>
</dbReference>
<gene>
    <name evidence="1" type="ORF">PG996_004941</name>
</gene>
<proteinExistence type="predicted"/>